<proteinExistence type="predicted"/>
<evidence type="ECO:0000313" key="3">
    <source>
        <dbReference type="EMBL" id="MBT0962977.1"/>
    </source>
</evidence>
<name>A0A944HCQ8_DENI1</name>
<comment type="caution">
    <text evidence="3">The sequence shown here is derived from an EMBL/GenBank/DDBJ whole genome shotgun (WGS) entry which is preliminary data.</text>
</comment>
<dbReference type="AlphaFoldDB" id="A0A944HCQ8"/>
<dbReference type="EMBL" id="JAEKFT010000023">
    <property type="protein sequence ID" value="MBT0962977.1"/>
    <property type="molecule type" value="Genomic_DNA"/>
</dbReference>
<evidence type="ECO:0000313" key="4">
    <source>
        <dbReference type="Proteomes" id="UP000694660"/>
    </source>
</evidence>
<evidence type="ECO:0000256" key="2">
    <source>
        <dbReference type="SAM" id="Phobius"/>
    </source>
</evidence>
<organism evidence="3 4">
    <name type="scientific">Denitromonas iodatirespirans</name>
    <dbReference type="NCBI Taxonomy" id="2795389"/>
    <lineage>
        <taxon>Bacteria</taxon>
        <taxon>Pseudomonadati</taxon>
        <taxon>Pseudomonadota</taxon>
        <taxon>Betaproteobacteria</taxon>
        <taxon>Rhodocyclales</taxon>
        <taxon>Zoogloeaceae</taxon>
        <taxon>Denitromonas</taxon>
    </lineage>
</organism>
<gene>
    <name evidence="3" type="ORF">I8J34_17480</name>
</gene>
<reference evidence="4" key="1">
    <citation type="journal article" date="2022" name="ISME J.">
        <title>Genetic and phylogenetic analysis of dissimilatory iodate-reducing bacteria identifies potential niches across the world's oceans.</title>
        <authorList>
            <person name="Reyes-Umana V."/>
            <person name="Henning Z."/>
            <person name="Lee K."/>
            <person name="Barnum T.P."/>
            <person name="Coates J.D."/>
        </authorList>
    </citation>
    <scope>NUCLEOTIDE SEQUENCE [LARGE SCALE GENOMIC DNA]</scope>
    <source>
        <strain evidence="4">IR12</strain>
    </source>
</reference>
<keyword evidence="3" id="KW-0614">Plasmid</keyword>
<keyword evidence="4" id="KW-1185">Reference proteome</keyword>
<sequence>MAPNLQQSITHSDLRGLPPDEQWRRAYIGWITICVKTASRLIIGIFVIVPIFGPTLARSEHSPEAQSIQHDQPMPKSQICDSASER</sequence>
<evidence type="ECO:0000256" key="1">
    <source>
        <dbReference type="SAM" id="MobiDB-lite"/>
    </source>
</evidence>
<feature type="transmembrane region" description="Helical" evidence="2">
    <location>
        <begin position="27"/>
        <end position="52"/>
    </location>
</feature>
<dbReference type="Proteomes" id="UP000694660">
    <property type="component" value="Unassembled WGS sequence"/>
</dbReference>
<protein>
    <submittedName>
        <fullName evidence="3">Uncharacterized protein</fullName>
    </submittedName>
</protein>
<keyword evidence="2" id="KW-0812">Transmembrane</keyword>
<dbReference type="RefSeq" id="WP_214362951.1">
    <property type="nucleotide sequence ID" value="NZ_JAEKFT010000023.1"/>
</dbReference>
<keyword evidence="2" id="KW-0472">Membrane</keyword>
<keyword evidence="2" id="KW-1133">Transmembrane helix</keyword>
<geneLocation type="plasmid" evidence="3">
    <name>unnamed1</name>
</geneLocation>
<feature type="region of interest" description="Disordered" evidence="1">
    <location>
        <begin position="60"/>
        <end position="86"/>
    </location>
</feature>
<accession>A0A944HCQ8</accession>